<comment type="similarity">
    <text evidence="1">Belongs to the BLOC1S2 family.</text>
</comment>
<keyword evidence="4" id="KW-1185">Reference proteome</keyword>
<dbReference type="PANTHER" id="PTHR46479:SF1">
    <property type="entry name" value="BIOGENESIS OF LYSOSOME-RELATED ORGANELLES COMPLEX 1 SUBUNIT 2"/>
    <property type="match status" value="1"/>
</dbReference>
<gene>
    <name evidence="3" type="ORF">TPAB3V08_LOCUS13487</name>
</gene>
<dbReference type="EMBL" id="CAJPIN010055649">
    <property type="protein sequence ID" value="CAG2066544.1"/>
    <property type="molecule type" value="Genomic_DNA"/>
</dbReference>
<evidence type="ECO:0000313" key="3">
    <source>
        <dbReference type="EMBL" id="CAG2066544.1"/>
    </source>
</evidence>
<feature type="region of interest" description="Disordered" evidence="2">
    <location>
        <begin position="1"/>
        <end position="33"/>
    </location>
</feature>
<feature type="compositionally biased region" description="Acidic residues" evidence="2">
    <location>
        <begin position="1"/>
        <end position="10"/>
    </location>
</feature>
<organism evidence="3 4">
    <name type="scientific">Timema podura</name>
    <name type="common">Walking stick</name>
    <dbReference type="NCBI Taxonomy" id="61482"/>
    <lineage>
        <taxon>Eukaryota</taxon>
        <taxon>Metazoa</taxon>
        <taxon>Ecdysozoa</taxon>
        <taxon>Arthropoda</taxon>
        <taxon>Hexapoda</taxon>
        <taxon>Insecta</taxon>
        <taxon>Pterygota</taxon>
        <taxon>Neoptera</taxon>
        <taxon>Polyneoptera</taxon>
        <taxon>Phasmatodea</taxon>
        <taxon>Timematodea</taxon>
        <taxon>Timematoidea</taxon>
        <taxon>Timematidae</taxon>
        <taxon>Timema</taxon>
    </lineage>
</organism>
<evidence type="ECO:0000256" key="1">
    <source>
        <dbReference type="ARBA" id="ARBA00008468"/>
    </source>
</evidence>
<dbReference type="PANTHER" id="PTHR46479">
    <property type="entry name" value="BIOGENESIS OF LYSOSOME-RELATED ORGANELLES COMPLEX 1 SUBUNIT 2"/>
    <property type="match status" value="1"/>
</dbReference>
<name>A0ABN7PHF6_TIMPD</name>
<comment type="caution">
    <text evidence="3">The sequence shown here is derived from an EMBL/GenBank/DDBJ whole genome shotgun (WGS) entry which is preliminary data.</text>
</comment>
<sequence length="145" mass="16137">MMGDECDSDGVTDSPKKGPTLSTSTSSFEALDPHDPNLSRLASTMFQKTADYLFGELVCTQTVHTFQSCHRLYTPSRSDWSECSITCPDGLKDFVGDRRLGYKSRLSEEYKLLESMNRATITKYADMKQVAGNVARTVADLNDKC</sequence>
<dbReference type="InterPro" id="IPR019269">
    <property type="entry name" value="BLOC1_su2"/>
</dbReference>
<feature type="non-terminal residue" evidence="3">
    <location>
        <position position="145"/>
    </location>
</feature>
<evidence type="ECO:0000256" key="2">
    <source>
        <dbReference type="SAM" id="MobiDB-lite"/>
    </source>
</evidence>
<dbReference type="Proteomes" id="UP001153148">
    <property type="component" value="Unassembled WGS sequence"/>
</dbReference>
<protein>
    <submittedName>
        <fullName evidence="3">Uncharacterized protein</fullName>
    </submittedName>
</protein>
<reference evidence="3" key="1">
    <citation type="submission" date="2021-03" db="EMBL/GenBank/DDBJ databases">
        <authorList>
            <person name="Tran Van P."/>
        </authorList>
    </citation>
    <scope>NUCLEOTIDE SEQUENCE</scope>
</reference>
<evidence type="ECO:0000313" key="4">
    <source>
        <dbReference type="Proteomes" id="UP001153148"/>
    </source>
</evidence>
<proteinExistence type="inferred from homology"/>
<accession>A0ABN7PHF6</accession>